<dbReference type="Pfam" id="PF01494">
    <property type="entry name" value="FAD_binding_3"/>
    <property type="match status" value="1"/>
</dbReference>
<dbReference type="PRINTS" id="PR00420">
    <property type="entry name" value="RNGMNOXGNASE"/>
</dbReference>
<feature type="domain" description="Phenol hydroxylase-like C-terminal dimerisation" evidence="6">
    <location>
        <begin position="224"/>
        <end position="419"/>
    </location>
</feature>
<evidence type="ECO:0008006" key="9">
    <source>
        <dbReference type="Google" id="ProtNLM"/>
    </source>
</evidence>
<dbReference type="Gene3D" id="3.30.9.10">
    <property type="entry name" value="D-Amino Acid Oxidase, subunit A, domain 2"/>
    <property type="match status" value="1"/>
</dbReference>
<dbReference type="GO" id="GO:0071949">
    <property type="term" value="F:FAD binding"/>
    <property type="evidence" value="ECO:0007669"/>
    <property type="project" value="InterPro"/>
</dbReference>
<dbReference type="Gene3D" id="3.40.30.20">
    <property type="match status" value="1"/>
</dbReference>
<dbReference type="GO" id="GO:0016709">
    <property type="term" value="F:oxidoreductase activity, acting on paired donors, with incorporation or reduction of molecular oxygen, NAD(P)H as one donor, and incorporation of one atom of oxygen"/>
    <property type="evidence" value="ECO:0007669"/>
    <property type="project" value="UniProtKB-ARBA"/>
</dbReference>
<evidence type="ECO:0000256" key="2">
    <source>
        <dbReference type="ARBA" id="ARBA00022630"/>
    </source>
</evidence>
<dbReference type="eggNOG" id="KOG3855">
    <property type="taxonomic scope" value="Eukaryota"/>
</dbReference>
<dbReference type="InterPro" id="IPR050641">
    <property type="entry name" value="RIFMO-like"/>
</dbReference>
<reference evidence="8" key="1">
    <citation type="submission" date="2012-06" db="EMBL/GenBank/DDBJ databases">
        <title>The genome sequence of Coniosporium apollinis CBS 100218.</title>
        <authorList>
            <consortium name="The Broad Institute Genome Sequencing Platform"/>
            <person name="Cuomo C."/>
            <person name="Gorbushina A."/>
            <person name="Noack S."/>
            <person name="Walker B."/>
            <person name="Young S.K."/>
            <person name="Zeng Q."/>
            <person name="Gargeya S."/>
            <person name="Fitzgerald M."/>
            <person name="Haas B."/>
            <person name="Abouelleil A."/>
            <person name="Alvarado L."/>
            <person name="Arachchi H.M."/>
            <person name="Berlin A.M."/>
            <person name="Chapman S.B."/>
            <person name="Goldberg J."/>
            <person name="Griggs A."/>
            <person name="Gujja S."/>
            <person name="Hansen M."/>
            <person name="Howarth C."/>
            <person name="Imamovic A."/>
            <person name="Larimer J."/>
            <person name="McCowan C."/>
            <person name="Montmayeur A."/>
            <person name="Murphy C."/>
            <person name="Neiman D."/>
            <person name="Pearson M."/>
            <person name="Priest M."/>
            <person name="Roberts A."/>
            <person name="Saif S."/>
            <person name="Shea T."/>
            <person name="Sisk P."/>
            <person name="Sykes S."/>
            <person name="Wortman J."/>
            <person name="Nusbaum C."/>
            <person name="Birren B."/>
        </authorList>
    </citation>
    <scope>NUCLEOTIDE SEQUENCE [LARGE SCALE GENOMIC DNA]</scope>
    <source>
        <strain evidence="8">CBS 100218</strain>
    </source>
</reference>
<proteinExistence type="inferred from homology"/>
<keyword evidence="2" id="KW-0285">Flavoprotein</keyword>
<evidence type="ECO:0000259" key="5">
    <source>
        <dbReference type="Pfam" id="PF01494"/>
    </source>
</evidence>
<gene>
    <name evidence="7" type="ORF">W97_06529</name>
</gene>
<name>R7Z034_CONA1</name>
<feature type="domain" description="FAD-binding" evidence="5">
    <location>
        <begin position="47"/>
        <end position="182"/>
    </location>
</feature>
<dbReference type="AlphaFoldDB" id="R7Z034"/>
<dbReference type="InterPro" id="IPR002938">
    <property type="entry name" value="FAD-bd"/>
</dbReference>
<dbReference type="SUPFAM" id="SSF51905">
    <property type="entry name" value="FAD/NAD(P)-binding domain"/>
    <property type="match status" value="1"/>
</dbReference>
<dbReference type="InterPro" id="IPR012941">
    <property type="entry name" value="Phe_hydrox_C_dim_dom"/>
</dbReference>
<evidence type="ECO:0000313" key="8">
    <source>
        <dbReference type="Proteomes" id="UP000016924"/>
    </source>
</evidence>
<dbReference type="InterPro" id="IPR038220">
    <property type="entry name" value="PHOX_C_sf"/>
</dbReference>
<dbReference type="SUPFAM" id="SSF54373">
    <property type="entry name" value="FAD-linked reductases, C-terminal domain"/>
    <property type="match status" value="1"/>
</dbReference>
<keyword evidence="8" id="KW-1185">Reference proteome</keyword>
<keyword evidence="3" id="KW-0274">FAD</keyword>
<keyword evidence="4" id="KW-0560">Oxidoreductase</keyword>
<dbReference type="Proteomes" id="UP000016924">
    <property type="component" value="Unassembled WGS sequence"/>
</dbReference>
<protein>
    <recommendedName>
        <fullName evidence="9">Phenol 2-monooxygenase</fullName>
    </recommendedName>
</protein>
<sequence length="421" mass="47107">MVIPRERIATGDYLTRLYVQVNIEVPADEISGGDILDPATIDADKEARRKARERRAKITLEGLLQQAQAVFKPYHIKLKDGAEVDWWAAYQIGQRMTERFLQKSSDGVPRVFIAGDACHTHSPKAGQGMNVSMMDSFNLSWKLAYHLNGLVPPGGQGTNGSIELLDSYELERREIARELIEFDHKFSSMFSGQIDAEGEEEGLTHEQFVEVFSTGNGFTSGCGIEYPDSDLVLKESANSPVYGTDFLSGVLRPGRRLLNVRVIRHADGNPRDLQDDFLFTGRFRLLVLTSTDLLDMHGRSASALDAIDHIMELYGEDLIELVVLHPIGTNTRDISWEALPRAIKKYAEMSFHSAWDTETPVGKEHVRRGVYKAEDAYAIFGVSKDQGAICVVRPDGYVGALASLEDVERAERYLTTWLQPR</sequence>
<dbReference type="EMBL" id="JH767586">
    <property type="protein sequence ID" value="EON67276.1"/>
    <property type="molecule type" value="Genomic_DNA"/>
</dbReference>
<evidence type="ECO:0000313" key="7">
    <source>
        <dbReference type="EMBL" id="EON67276.1"/>
    </source>
</evidence>
<evidence type="ECO:0000256" key="1">
    <source>
        <dbReference type="ARBA" id="ARBA00007801"/>
    </source>
</evidence>
<dbReference type="PANTHER" id="PTHR43004:SF15">
    <property type="entry name" value="MONOOXYGENASE, PUTATIVE (AFU_ORTHOLOGUE AFUA_6G03030)-RELATED"/>
    <property type="match status" value="1"/>
</dbReference>
<comment type="similarity">
    <text evidence="1">Belongs to the PheA/TfdB FAD monooxygenase family.</text>
</comment>
<organism evidence="7 8">
    <name type="scientific">Coniosporium apollinis (strain CBS 100218)</name>
    <name type="common">Rock-inhabiting black yeast</name>
    <dbReference type="NCBI Taxonomy" id="1168221"/>
    <lineage>
        <taxon>Eukaryota</taxon>
        <taxon>Fungi</taxon>
        <taxon>Dikarya</taxon>
        <taxon>Ascomycota</taxon>
        <taxon>Pezizomycotina</taxon>
        <taxon>Dothideomycetes</taxon>
        <taxon>Dothideomycetes incertae sedis</taxon>
        <taxon>Coniosporium</taxon>
    </lineage>
</organism>
<dbReference type="OMA" id="DAIDHIM"/>
<dbReference type="OrthoDB" id="1716816at2759"/>
<accession>R7Z034</accession>
<dbReference type="CDD" id="cd02979">
    <property type="entry name" value="PHOX_C"/>
    <property type="match status" value="1"/>
</dbReference>
<dbReference type="GeneID" id="19903840"/>
<dbReference type="STRING" id="1168221.R7Z034"/>
<evidence type="ECO:0000259" key="6">
    <source>
        <dbReference type="Pfam" id="PF07976"/>
    </source>
</evidence>
<dbReference type="Pfam" id="PF07976">
    <property type="entry name" value="Phe_hydrox_dim"/>
    <property type="match status" value="1"/>
</dbReference>
<dbReference type="Gene3D" id="3.50.50.60">
    <property type="entry name" value="FAD/NAD(P)-binding domain"/>
    <property type="match status" value="1"/>
</dbReference>
<dbReference type="InterPro" id="IPR036188">
    <property type="entry name" value="FAD/NAD-bd_sf"/>
</dbReference>
<dbReference type="RefSeq" id="XP_007782593.1">
    <property type="nucleotide sequence ID" value="XM_007784403.1"/>
</dbReference>
<dbReference type="InterPro" id="IPR036249">
    <property type="entry name" value="Thioredoxin-like_sf"/>
</dbReference>
<dbReference type="SUPFAM" id="SSF52833">
    <property type="entry name" value="Thioredoxin-like"/>
    <property type="match status" value="1"/>
</dbReference>
<evidence type="ECO:0000256" key="4">
    <source>
        <dbReference type="ARBA" id="ARBA00023002"/>
    </source>
</evidence>
<dbReference type="HOGENOM" id="CLU_009665_9_0_1"/>
<evidence type="ECO:0000256" key="3">
    <source>
        <dbReference type="ARBA" id="ARBA00022827"/>
    </source>
</evidence>
<dbReference type="PANTHER" id="PTHR43004">
    <property type="entry name" value="TRK SYSTEM POTASSIUM UPTAKE PROTEIN"/>
    <property type="match status" value="1"/>
</dbReference>